<evidence type="ECO:0000256" key="1">
    <source>
        <dbReference type="ARBA" id="ARBA00007118"/>
    </source>
</evidence>
<dbReference type="EMBL" id="CP045851">
    <property type="protein sequence ID" value="QGG95529.1"/>
    <property type="molecule type" value="Genomic_DNA"/>
</dbReference>
<dbReference type="InterPro" id="IPR029479">
    <property type="entry name" value="Nitroreductase"/>
</dbReference>
<feature type="compositionally biased region" description="Basic and acidic residues" evidence="3">
    <location>
        <begin position="188"/>
        <end position="199"/>
    </location>
</feature>
<feature type="domain" description="Nitroreductase" evidence="4">
    <location>
        <begin position="7"/>
        <end position="173"/>
    </location>
</feature>
<evidence type="ECO:0000256" key="3">
    <source>
        <dbReference type="SAM" id="MobiDB-lite"/>
    </source>
</evidence>
<dbReference type="Gene3D" id="3.40.109.10">
    <property type="entry name" value="NADH Oxidase"/>
    <property type="match status" value="1"/>
</dbReference>
<sequence>MELGDAVRRRRMVRNFTDEPVAPEVVDALLDLARRAPSAGNSQGWHFLVLEGPEQTSRFWDVTLPPERRDGFRWPGLLRAPVIVLPMADAGAYVARYAEDDKARTGLGASEDAWPVPYWVVDTAFATMTLLHAVVDAGLGALFFGIFREEERLLRSLGVPEGIRPIGAVAIGHPAPDEPGRSAARPRRPADQVVHRGGW</sequence>
<comment type="similarity">
    <text evidence="1">Belongs to the nitroreductase family.</text>
</comment>
<dbReference type="RefSeq" id="WP_153759636.1">
    <property type="nucleotide sequence ID" value="NZ_CP045851.1"/>
</dbReference>
<dbReference type="SUPFAM" id="SSF55469">
    <property type="entry name" value="FMN-dependent nitroreductase-like"/>
    <property type="match status" value="1"/>
</dbReference>
<gene>
    <name evidence="5" type="ORF">GH723_10710</name>
</gene>
<dbReference type="PANTHER" id="PTHR43673:SF10">
    <property type="entry name" value="NADH DEHYDROGENASE_NAD(P)H NITROREDUCTASE XCC3605-RELATED"/>
    <property type="match status" value="1"/>
</dbReference>
<name>A0A5Q2RFC5_9ACTN</name>
<organism evidence="5 6">
    <name type="scientific">Actinomarinicola tropica</name>
    <dbReference type="NCBI Taxonomy" id="2789776"/>
    <lineage>
        <taxon>Bacteria</taxon>
        <taxon>Bacillati</taxon>
        <taxon>Actinomycetota</taxon>
        <taxon>Acidimicrobiia</taxon>
        <taxon>Acidimicrobiales</taxon>
        <taxon>Iamiaceae</taxon>
        <taxon>Actinomarinicola</taxon>
    </lineage>
</organism>
<evidence type="ECO:0000256" key="2">
    <source>
        <dbReference type="ARBA" id="ARBA00023002"/>
    </source>
</evidence>
<dbReference type="GO" id="GO:0016491">
    <property type="term" value="F:oxidoreductase activity"/>
    <property type="evidence" value="ECO:0007669"/>
    <property type="project" value="UniProtKB-KW"/>
</dbReference>
<evidence type="ECO:0000259" key="4">
    <source>
        <dbReference type="Pfam" id="PF00881"/>
    </source>
</evidence>
<reference evidence="5 6" key="1">
    <citation type="submission" date="2019-11" db="EMBL/GenBank/DDBJ databases">
        <authorList>
            <person name="He Y."/>
        </authorList>
    </citation>
    <scope>NUCLEOTIDE SEQUENCE [LARGE SCALE GENOMIC DNA]</scope>
    <source>
        <strain evidence="5 6">SCSIO 58843</strain>
    </source>
</reference>
<proteinExistence type="inferred from homology"/>
<dbReference type="CDD" id="cd02062">
    <property type="entry name" value="Nitro_FMN_reductase"/>
    <property type="match status" value="1"/>
</dbReference>
<dbReference type="AlphaFoldDB" id="A0A5Q2RFC5"/>
<dbReference type="InterPro" id="IPR000415">
    <property type="entry name" value="Nitroreductase-like"/>
</dbReference>
<accession>A0A5Q2RFC5</accession>
<dbReference type="Proteomes" id="UP000334019">
    <property type="component" value="Chromosome"/>
</dbReference>
<feature type="region of interest" description="Disordered" evidence="3">
    <location>
        <begin position="171"/>
        <end position="199"/>
    </location>
</feature>
<dbReference type="Pfam" id="PF00881">
    <property type="entry name" value="Nitroreductase"/>
    <property type="match status" value="1"/>
</dbReference>
<protein>
    <submittedName>
        <fullName evidence="5">Nitroreductase family protein</fullName>
    </submittedName>
</protein>
<dbReference type="KEGG" id="atq:GH723_10710"/>
<keyword evidence="2" id="KW-0560">Oxidoreductase</keyword>
<keyword evidence="6" id="KW-1185">Reference proteome</keyword>
<evidence type="ECO:0000313" key="5">
    <source>
        <dbReference type="EMBL" id="QGG95529.1"/>
    </source>
</evidence>
<dbReference type="PANTHER" id="PTHR43673">
    <property type="entry name" value="NAD(P)H NITROREDUCTASE YDGI-RELATED"/>
    <property type="match status" value="1"/>
</dbReference>
<evidence type="ECO:0000313" key="6">
    <source>
        <dbReference type="Proteomes" id="UP000334019"/>
    </source>
</evidence>